<reference evidence="1" key="2">
    <citation type="journal article" date="2015" name="Data Brief">
        <title>Shoot transcriptome of the giant reed, Arundo donax.</title>
        <authorList>
            <person name="Barrero R.A."/>
            <person name="Guerrero F.D."/>
            <person name="Moolhuijzen P."/>
            <person name="Goolsby J.A."/>
            <person name="Tidwell J."/>
            <person name="Bellgard S.E."/>
            <person name="Bellgard M.I."/>
        </authorList>
    </citation>
    <scope>NUCLEOTIDE SEQUENCE</scope>
    <source>
        <tissue evidence="1">Shoot tissue taken approximately 20 cm above the soil surface</tissue>
    </source>
</reference>
<name>A0A0A9C3J1_ARUDO</name>
<reference evidence="1" key="1">
    <citation type="submission" date="2014-09" db="EMBL/GenBank/DDBJ databases">
        <authorList>
            <person name="Magalhaes I.L.F."/>
            <person name="Oliveira U."/>
            <person name="Santos F.R."/>
            <person name="Vidigal T.H.D.A."/>
            <person name="Brescovit A.D."/>
            <person name="Santos A.J."/>
        </authorList>
    </citation>
    <scope>NUCLEOTIDE SEQUENCE</scope>
    <source>
        <tissue evidence="1">Shoot tissue taken approximately 20 cm above the soil surface</tissue>
    </source>
</reference>
<sequence>MARRRPAGRRFASHRHHLCRRRQWRFLFRHI</sequence>
<accession>A0A0A9C3J1</accession>
<dbReference type="EMBL" id="GBRH01227794">
    <property type="protein sequence ID" value="JAD70101.1"/>
    <property type="molecule type" value="Transcribed_RNA"/>
</dbReference>
<organism evidence="1">
    <name type="scientific">Arundo donax</name>
    <name type="common">Giant reed</name>
    <name type="synonym">Donax arundinaceus</name>
    <dbReference type="NCBI Taxonomy" id="35708"/>
    <lineage>
        <taxon>Eukaryota</taxon>
        <taxon>Viridiplantae</taxon>
        <taxon>Streptophyta</taxon>
        <taxon>Embryophyta</taxon>
        <taxon>Tracheophyta</taxon>
        <taxon>Spermatophyta</taxon>
        <taxon>Magnoliopsida</taxon>
        <taxon>Liliopsida</taxon>
        <taxon>Poales</taxon>
        <taxon>Poaceae</taxon>
        <taxon>PACMAD clade</taxon>
        <taxon>Arundinoideae</taxon>
        <taxon>Arundineae</taxon>
        <taxon>Arundo</taxon>
    </lineage>
</organism>
<evidence type="ECO:0000313" key="1">
    <source>
        <dbReference type="EMBL" id="JAD70101.1"/>
    </source>
</evidence>
<dbReference type="AlphaFoldDB" id="A0A0A9C3J1"/>
<proteinExistence type="predicted"/>
<protein>
    <submittedName>
        <fullName evidence="1">Uncharacterized protein</fullName>
    </submittedName>
</protein>